<keyword evidence="3" id="KW-0472">Membrane</keyword>
<reference evidence="4" key="1">
    <citation type="submission" date="2020-10" db="EMBL/GenBank/DDBJ databases">
        <title>High-Quality Genome Resource of Clonostachys rosea strain S41 by Oxford Nanopore Long-Read Sequencing.</title>
        <authorList>
            <person name="Wang H."/>
        </authorList>
    </citation>
    <scope>NUCLEOTIDE SEQUENCE</scope>
    <source>
        <strain evidence="4">S41</strain>
    </source>
</reference>
<comment type="similarity">
    <text evidence="2">Belongs to the ustYa family.</text>
</comment>
<comment type="caution">
    <text evidence="4">The sequence shown here is derived from an EMBL/GenBank/DDBJ whole genome shotgun (WGS) entry which is preliminary data.</text>
</comment>
<sequence>MAHDVARYTAVKIDDDEDVESSVEVYKHNGPFRILRQNIVGIAGWVLSVVLLILAFRPREDCFTRTSAYSPLLEHIPHDFIQLTTNGTLDFPSAFRGPPSPELDEEWDRISIFQPLAIDVTDGEFKRFASSIETAARNDEAYGGNFFVQPEFSHHLHCVNLLRKATFFNYEYYKKIAFDFKGNGHDGIQTHIEHCVEILRQFVMCHADVGLVTAHWVRNINHPWPDFSTLKVCRNFDGILDWTLKHQVPPRAPAILKKPPGVKALASPP</sequence>
<evidence type="ECO:0000256" key="2">
    <source>
        <dbReference type="ARBA" id="ARBA00035112"/>
    </source>
</evidence>
<dbReference type="Pfam" id="PF11807">
    <property type="entry name" value="UstYa"/>
    <property type="match status" value="1"/>
</dbReference>
<feature type="transmembrane region" description="Helical" evidence="3">
    <location>
        <begin position="39"/>
        <end position="56"/>
    </location>
</feature>
<evidence type="ECO:0000313" key="4">
    <source>
        <dbReference type="EMBL" id="KAF9755932.1"/>
    </source>
</evidence>
<keyword evidence="3" id="KW-1133">Transmembrane helix</keyword>
<dbReference type="Proteomes" id="UP000616885">
    <property type="component" value="Unassembled WGS sequence"/>
</dbReference>
<evidence type="ECO:0000256" key="3">
    <source>
        <dbReference type="SAM" id="Phobius"/>
    </source>
</evidence>
<name>A0A8H7NHC5_BIOOC</name>
<dbReference type="PANTHER" id="PTHR33365">
    <property type="entry name" value="YALI0B05434P"/>
    <property type="match status" value="1"/>
</dbReference>
<evidence type="ECO:0000256" key="1">
    <source>
        <dbReference type="ARBA" id="ARBA00004685"/>
    </source>
</evidence>
<dbReference type="InterPro" id="IPR021765">
    <property type="entry name" value="UstYa-like"/>
</dbReference>
<dbReference type="GO" id="GO:0043386">
    <property type="term" value="P:mycotoxin biosynthetic process"/>
    <property type="evidence" value="ECO:0007669"/>
    <property type="project" value="InterPro"/>
</dbReference>
<organism evidence="4 5">
    <name type="scientific">Bionectria ochroleuca</name>
    <name type="common">Gliocladium roseum</name>
    <dbReference type="NCBI Taxonomy" id="29856"/>
    <lineage>
        <taxon>Eukaryota</taxon>
        <taxon>Fungi</taxon>
        <taxon>Dikarya</taxon>
        <taxon>Ascomycota</taxon>
        <taxon>Pezizomycotina</taxon>
        <taxon>Sordariomycetes</taxon>
        <taxon>Hypocreomycetidae</taxon>
        <taxon>Hypocreales</taxon>
        <taxon>Bionectriaceae</taxon>
        <taxon>Clonostachys</taxon>
    </lineage>
</organism>
<protein>
    <recommendedName>
        <fullName evidence="6">Tat pathway signal sequence</fullName>
    </recommendedName>
</protein>
<dbReference type="PANTHER" id="PTHR33365:SF4">
    <property type="entry name" value="CYCLOCHLOROTINE BIOSYNTHESIS PROTEIN O"/>
    <property type="match status" value="1"/>
</dbReference>
<accession>A0A8H7NHC5</accession>
<proteinExistence type="inferred from homology"/>
<dbReference type="AlphaFoldDB" id="A0A8H7NHC5"/>
<evidence type="ECO:0000313" key="5">
    <source>
        <dbReference type="Proteomes" id="UP000616885"/>
    </source>
</evidence>
<dbReference type="EMBL" id="JADCTT010000003">
    <property type="protein sequence ID" value="KAF9755932.1"/>
    <property type="molecule type" value="Genomic_DNA"/>
</dbReference>
<keyword evidence="3" id="KW-0812">Transmembrane</keyword>
<gene>
    <name evidence="4" type="ORF">IM811_011373</name>
</gene>
<evidence type="ECO:0008006" key="6">
    <source>
        <dbReference type="Google" id="ProtNLM"/>
    </source>
</evidence>
<comment type="pathway">
    <text evidence="1">Mycotoxin biosynthesis.</text>
</comment>